<dbReference type="AlphaFoldDB" id="A0A944MEY7"/>
<protein>
    <submittedName>
        <fullName evidence="1">Uncharacterized protein</fullName>
    </submittedName>
</protein>
<dbReference type="EMBL" id="JAHHGM010000019">
    <property type="protein sequence ID" value="MBT2990623.1"/>
    <property type="molecule type" value="Genomic_DNA"/>
</dbReference>
<comment type="caution">
    <text evidence="1">The sequence shown here is derived from an EMBL/GenBank/DDBJ whole genome shotgun (WGS) entry which is preliminary data.</text>
</comment>
<reference evidence="1 2" key="1">
    <citation type="submission" date="2021-05" db="EMBL/GenBank/DDBJ databases">
        <title>Genetic and Functional Diversity in Clade A Lucinid endosymbionts from the Bahamas.</title>
        <authorList>
            <person name="Giani N.M."/>
            <person name="Engel A.S."/>
            <person name="Campbell B.J."/>
        </authorList>
    </citation>
    <scope>NUCLEOTIDE SEQUENCE [LARGE SCALE GENOMIC DNA]</scope>
    <source>
        <strain evidence="1">LUC16012Gg_MoonRockCtena</strain>
    </source>
</reference>
<proteinExistence type="predicted"/>
<organism evidence="1 2">
    <name type="scientific">Candidatus Thiodiazotropha taylori</name>
    <dbReference type="NCBI Taxonomy" id="2792791"/>
    <lineage>
        <taxon>Bacteria</taxon>
        <taxon>Pseudomonadati</taxon>
        <taxon>Pseudomonadota</taxon>
        <taxon>Gammaproteobacteria</taxon>
        <taxon>Chromatiales</taxon>
        <taxon>Sedimenticolaceae</taxon>
        <taxon>Candidatus Thiodiazotropha</taxon>
    </lineage>
</organism>
<sequence length="261" mass="30262">MEIVATITILVGIGLFYVYKKTLSATSKSDKINIEDFQEQIETALNLPRDSKDDWQNEPATETMLQELADRGIWLEQQLTKGQAMNILGLFTPPDGRQVDILKHFNIPYSFKMNQTMAYYLIRELFKDPAKVREWNNRPPTTTVRQGLLFMEGRLISGLSHVEAQKRLDRLGMGMPERYREWKQIDRLFLETNNPEVRAKYQVRKITWKRFFDSYEAVKGTGINPRAMRGEHIIEHSLRQDDSIVAHAKIRDAMQPASASS</sequence>
<evidence type="ECO:0000313" key="1">
    <source>
        <dbReference type="EMBL" id="MBT2990623.1"/>
    </source>
</evidence>
<name>A0A944MEY7_9GAMM</name>
<dbReference type="Proteomes" id="UP000770889">
    <property type="component" value="Unassembled WGS sequence"/>
</dbReference>
<accession>A0A944MEY7</accession>
<gene>
    <name evidence="1" type="ORF">KME65_16830</name>
</gene>
<evidence type="ECO:0000313" key="2">
    <source>
        <dbReference type="Proteomes" id="UP000770889"/>
    </source>
</evidence>